<evidence type="ECO:0000313" key="4">
    <source>
        <dbReference type="Proteomes" id="UP000664521"/>
    </source>
</evidence>
<evidence type="ECO:0000256" key="2">
    <source>
        <dbReference type="SAM" id="Phobius"/>
    </source>
</evidence>
<comment type="caution">
    <text evidence="3">The sequence shown here is derived from an EMBL/GenBank/DDBJ whole genome shotgun (WGS) entry which is preliminary data.</text>
</comment>
<evidence type="ECO:0000256" key="1">
    <source>
        <dbReference type="SAM" id="MobiDB-lite"/>
    </source>
</evidence>
<feature type="region of interest" description="Disordered" evidence="1">
    <location>
        <begin position="1"/>
        <end position="76"/>
    </location>
</feature>
<sequence>MDPGFRFPGIEMNSLENPATTDDSQSFSGSRLPGSLEDDSSMPSNLGRDDQGQSRRMSQHSNGDALLPGGNQTGARAAHIVKHEDEEPKKIAMDGRSWVAFLYCIPHAVPCTITIIILYQNVREVYWQDLGYPRQSSILQAFQYGVKAHEVIIAASLTAIVVHHIQHDLSCSEGVPFEFLTTGFLLDEQPL</sequence>
<name>A0A8H3J3F5_9LECA</name>
<gene>
    <name evidence="3" type="ORF">HETSPECPRED_002131</name>
</gene>
<evidence type="ECO:0000313" key="3">
    <source>
        <dbReference type="EMBL" id="CAF9940002.1"/>
    </source>
</evidence>
<organism evidence="3 4">
    <name type="scientific">Heterodermia speciosa</name>
    <dbReference type="NCBI Taxonomy" id="116794"/>
    <lineage>
        <taxon>Eukaryota</taxon>
        <taxon>Fungi</taxon>
        <taxon>Dikarya</taxon>
        <taxon>Ascomycota</taxon>
        <taxon>Pezizomycotina</taxon>
        <taxon>Lecanoromycetes</taxon>
        <taxon>OSLEUM clade</taxon>
        <taxon>Lecanoromycetidae</taxon>
        <taxon>Caliciales</taxon>
        <taxon>Physciaceae</taxon>
        <taxon>Heterodermia</taxon>
    </lineage>
</organism>
<protein>
    <submittedName>
        <fullName evidence="3">Uncharacterized protein</fullName>
    </submittedName>
</protein>
<feature type="compositionally biased region" description="Polar residues" evidence="1">
    <location>
        <begin position="14"/>
        <end position="29"/>
    </location>
</feature>
<accession>A0A8H3J3F5</accession>
<dbReference type="EMBL" id="CAJPDS010000142">
    <property type="protein sequence ID" value="CAF9940002.1"/>
    <property type="molecule type" value="Genomic_DNA"/>
</dbReference>
<dbReference type="Proteomes" id="UP000664521">
    <property type="component" value="Unassembled WGS sequence"/>
</dbReference>
<dbReference type="OrthoDB" id="5394728at2759"/>
<keyword evidence="4" id="KW-1185">Reference proteome</keyword>
<reference evidence="3" key="1">
    <citation type="submission" date="2021-03" db="EMBL/GenBank/DDBJ databases">
        <authorList>
            <person name="Tagirdzhanova G."/>
        </authorList>
    </citation>
    <scope>NUCLEOTIDE SEQUENCE</scope>
</reference>
<keyword evidence="2" id="KW-0812">Transmembrane</keyword>
<proteinExistence type="predicted"/>
<feature type="transmembrane region" description="Helical" evidence="2">
    <location>
        <begin position="98"/>
        <end position="119"/>
    </location>
</feature>
<keyword evidence="2" id="KW-0472">Membrane</keyword>
<dbReference type="AlphaFoldDB" id="A0A8H3J3F5"/>
<keyword evidence="2" id="KW-1133">Transmembrane helix</keyword>